<dbReference type="InterPro" id="IPR001628">
    <property type="entry name" value="Znf_hrmn_rcpt"/>
</dbReference>
<dbReference type="SUPFAM" id="SSF48508">
    <property type="entry name" value="Nuclear receptor ligand-binding domain"/>
    <property type="match status" value="1"/>
</dbReference>
<sequence length="416" mass="48718">MELINKKTIERCLICSAPSNAIHFQINSCRACASFFRRSIRGNKTYRCRRSTKNCIINYLSKQMCRYCRLEKCKRLGMHVKGQEIDNNNSTIKEIYQNSQKPVNIISPQQEIEAQACELLSRERNDIDENVNNLINDFERCIDRNNEGVINLPLQALTFTIKDFISKINLNLSLESVSVTNTITLKRNLIFTERCISILFKKLSSSPDFNLIILEDKCEISRKKFPIILTLERIFTSINLFSRVENQNYILYNDSEAYGENFAHFCDEEINQDVKDKLFNLFIPPTKYLFKHLYLPMKKLALDEVELSYLIGSVLWKIDDDMNISMKTSTVAPEILRSFNDELHGYYVFRKNINNYAYRLSQILNIVSNAEKYYSMRKEVLLVARVFDVFDSSSFIEENLKQSNPKFFNFFKATLD</sequence>
<keyword evidence="10 11" id="KW-0539">Nucleus</keyword>
<accession>A0A0N4ZZ34</accession>
<dbReference type="InterPro" id="IPR049636">
    <property type="entry name" value="HNF4-like_DBD"/>
</dbReference>
<dbReference type="Gene3D" id="1.10.565.10">
    <property type="entry name" value="Retinoid X Receptor"/>
    <property type="match status" value="1"/>
</dbReference>
<proteinExistence type="inferred from homology"/>
<dbReference type="SMART" id="SM00399">
    <property type="entry name" value="ZnF_C4"/>
    <property type="match status" value="1"/>
</dbReference>
<evidence type="ECO:0000256" key="9">
    <source>
        <dbReference type="ARBA" id="ARBA00023170"/>
    </source>
</evidence>
<evidence type="ECO:0000256" key="3">
    <source>
        <dbReference type="ARBA" id="ARBA00022723"/>
    </source>
</evidence>
<keyword evidence="5 11" id="KW-0862">Zinc</keyword>
<name>A0A0N4ZZ34_PARTI</name>
<dbReference type="AlphaFoldDB" id="A0A0N4ZZ34"/>
<evidence type="ECO:0000259" key="13">
    <source>
        <dbReference type="PROSITE" id="PS51843"/>
    </source>
</evidence>
<evidence type="ECO:0000256" key="2">
    <source>
        <dbReference type="ARBA" id="ARBA00005993"/>
    </source>
</evidence>
<dbReference type="InterPro" id="IPR013088">
    <property type="entry name" value="Znf_NHR/GATA"/>
</dbReference>
<keyword evidence="8 11" id="KW-0804">Transcription</keyword>
<organism evidence="14 15">
    <name type="scientific">Parastrongyloides trichosuri</name>
    <name type="common">Possum-specific nematode worm</name>
    <dbReference type="NCBI Taxonomy" id="131310"/>
    <lineage>
        <taxon>Eukaryota</taxon>
        <taxon>Metazoa</taxon>
        <taxon>Ecdysozoa</taxon>
        <taxon>Nematoda</taxon>
        <taxon>Chromadorea</taxon>
        <taxon>Rhabditida</taxon>
        <taxon>Tylenchina</taxon>
        <taxon>Panagrolaimomorpha</taxon>
        <taxon>Strongyloidoidea</taxon>
        <taxon>Strongyloididae</taxon>
        <taxon>Parastrongyloides</taxon>
    </lineage>
</organism>
<dbReference type="PANTHER" id="PTHR45680:SF4">
    <property type="entry name" value="NR LBD DOMAIN-CONTAINING PROTEIN"/>
    <property type="match status" value="1"/>
</dbReference>
<dbReference type="CDD" id="cd06960">
    <property type="entry name" value="NR_DBD_HNF4A"/>
    <property type="match status" value="1"/>
</dbReference>
<comment type="similarity">
    <text evidence="2 11">Belongs to the nuclear hormone receptor family.</text>
</comment>
<evidence type="ECO:0000313" key="14">
    <source>
        <dbReference type="Proteomes" id="UP000038045"/>
    </source>
</evidence>
<dbReference type="SUPFAM" id="SSF57716">
    <property type="entry name" value="Glucocorticoid receptor-like (DNA-binding domain)"/>
    <property type="match status" value="1"/>
</dbReference>
<dbReference type="GO" id="GO:0003700">
    <property type="term" value="F:DNA-binding transcription factor activity"/>
    <property type="evidence" value="ECO:0007669"/>
    <property type="project" value="InterPro"/>
</dbReference>
<keyword evidence="9 11" id="KW-0675">Receptor</keyword>
<reference evidence="15" key="1">
    <citation type="submission" date="2017-02" db="UniProtKB">
        <authorList>
            <consortium name="WormBaseParasite"/>
        </authorList>
    </citation>
    <scope>IDENTIFICATION</scope>
</reference>
<comment type="subcellular location">
    <subcellularLocation>
        <location evidence="1 11">Nucleus</location>
    </subcellularLocation>
</comment>
<dbReference type="PROSITE" id="PS00031">
    <property type="entry name" value="NUCLEAR_REC_DBD_1"/>
    <property type="match status" value="1"/>
</dbReference>
<keyword evidence="7 11" id="KW-0238">DNA-binding</keyword>
<dbReference type="Pfam" id="PF00104">
    <property type="entry name" value="Hormone_recep"/>
    <property type="match status" value="1"/>
</dbReference>
<evidence type="ECO:0000313" key="15">
    <source>
        <dbReference type="WBParaSite" id="PTRK_0001404900.1"/>
    </source>
</evidence>
<keyword evidence="6 11" id="KW-0805">Transcription regulation</keyword>
<dbReference type="SMART" id="SM00430">
    <property type="entry name" value="HOLI"/>
    <property type="match status" value="1"/>
</dbReference>
<evidence type="ECO:0000259" key="12">
    <source>
        <dbReference type="PROSITE" id="PS51030"/>
    </source>
</evidence>
<evidence type="ECO:0000256" key="4">
    <source>
        <dbReference type="ARBA" id="ARBA00022771"/>
    </source>
</evidence>
<dbReference type="InterPro" id="IPR035500">
    <property type="entry name" value="NHR-like_dom_sf"/>
</dbReference>
<dbReference type="Gene3D" id="3.30.50.10">
    <property type="entry name" value="Erythroid Transcription Factor GATA-1, subunit A"/>
    <property type="match status" value="1"/>
</dbReference>
<dbReference type="Proteomes" id="UP000038045">
    <property type="component" value="Unplaced"/>
</dbReference>
<dbReference type="InterPro" id="IPR000536">
    <property type="entry name" value="Nucl_hrmn_rcpt_lig-bd"/>
</dbReference>
<dbReference type="GO" id="GO:0008270">
    <property type="term" value="F:zinc ion binding"/>
    <property type="evidence" value="ECO:0007669"/>
    <property type="project" value="UniProtKB-KW"/>
</dbReference>
<evidence type="ECO:0000256" key="5">
    <source>
        <dbReference type="ARBA" id="ARBA00022833"/>
    </source>
</evidence>
<dbReference type="STRING" id="131310.A0A0N4ZZ34"/>
<dbReference type="PROSITE" id="PS51030">
    <property type="entry name" value="NUCLEAR_REC_DBD_2"/>
    <property type="match status" value="1"/>
</dbReference>
<dbReference type="PROSITE" id="PS51843">
    <property type="entry name" value="NR_LBD"/>
    <property type="match status" value="1"/>
</dbReference>
<evidence type="ECO:0000256" key="8">
    <source>
        <dbReference type="ARBA" id="ARBA00023163"/>
    </source>
</evidence>
<dbReference type="PRINTS" id="PR00047">
    <property type="entry name" value="STROIDFINGER"/>
</dbReference>
<keyword evidence="3 11" id="KW-0479">Metal-binding</keyword>
<dbReference type="InterPro" id="IPR051152">
    <property type="entry name" value="C.elegans_Orphan_NR"/>
</dbReference>
<feature type="domain" description="Nuclear receptor" evidence="12">
    <location>
        <begin position="9"/>
        <end position="85"/>
    </location>
</feature>
<evidence type="ECO:0000256" key="6">
    <source>
        <dbReference type="ARBA" id="ARBA00023015"/>
    </source>
</evidence>
<evidence type="ECO:0000256" key="7">
    <source>
        <dbReference type="ARBA" id="ARBA00023125"/>
    </source>
</evidence>
<dbReference type="Pfam" id="PF00105">
    <property type="entry name" value="zf-C4"/>
    <property type="match status" value="1"/>
</dbReference>
<keyword evidence="14" id="KW-1185">Reference proteome</keyword>
<evidence type="ECO:0000256" key="10">
    <source>
        <dbReference type="ARBA" id="ARBA00023242"/>
    </source>
</evidence>
<dbReference type="GO" id="GO:0005634">
    <property type="term" value="C:nucleus"/>
    <property type="evidence" value="ECO:0007669"/>
    <property type="project" value="UniProtKB-SubCell"/>
</dbReference>
<evidence type="ECO:0000256" key="1">
    <source>
        <dbReference type="ARBA" id="ARBA00004123"/>
    </source>
</evidence>
<feature type="domain" description="NR LBD" evidence="13">
    <location>
        <begin position="153"/>
        <end position="403"/>
    </location>
</feature>
<dbReference type="GO" id="GO:0000978">
    <property type="term" value="F:RNA polymerase II cis-regulatory region sequence-specific DNA binding"/>
    <property type="evidence" value="ECO:0007669"/>
    <property type="project" value="InterPro"/>
</dbReference>
<dbReference type="WBParaSite" id="PTRK_0001404900.1">
    <property type="protein sequence ID" value="PTRK_0001404900.1"/>
    <property type="gene ID" value="PTRK_0001404900"/>
</dbReference>
<keyword evidence="4 11" id="KW-0863">Zinc-finger</keyword>
<protein>
    <submittedName>
        <fullName evidence="15">Nuclear receptor domain-containing protein</fullName>
    </submittedName>
</protein>
<evidence type="ECO:0000256" key="11">
    <source>
        <dbReference type="RuleBase" id="RU004334"/>
    </source>
</evidence>
<dbReference type="PANTHER" id="PTHR45680">
    <property type="entry name" value="NUCLEAR HORMONE RECEPTOR FAMILY"/>
    <property type="match status" value="1"/>
</dbReference>